<reference evidence="1 2" key="1">
    <citation type="submission" date="2014-07" db="EMBL/GenBank/DDBJ databases">
        <title>Comparative analysis of Nitrosococcus oceani genome inventories of strains from Pacific and Atlantic gyres.</title>
        <authorList>
            <person name="Lim C.K."/>
            <person name="Wang L."/>
            <person name="Sayavedra-Soto L.A."/>
            <person name="Klotz M.G."/>
        </authorList>
    </citation>
    <scope>NUCLEOTIDE SEQUENCE [LARGE SCALE GENOMIC DNA]</scope>
    <source>
        <strain evidence="1 2">C-27</strain>
    </source>
</reference>
<dbReference type="HOGENOM" id="CLU_2532821_0_0_6"/>
<dbReference type="Proteomes" id="UP000028839">
    <property type="component" value="Unassembled WGS sequence"/>
</dbReference>
<sequence>EGASAILNITKKPNESFNHILDILNAGVNSVKDMLDSLLELSRLESGADEVELLSVNIADVLQQLAAEYQAVALKKDLRLSTE</sequence>
<gene>
    <name evidence="1" type="ORF">IB75_17965</name>
</gene>
<feature type="non-terminal residue" evidence="1">
    <location>
        <position position="1"/>
    </location>
</feature>
<protein>
    <submittedName>
        <fullName evidence="1">ATPase</fullName>
    </submittedName>
</protein>
<name>A0A0E2YXZ5_9GAMM</name>
<proteinExistence type="predicted"/>
<dbReference type="InterPro" id="IPR036890">
    <property type="entry name" value="HATPase_C_sf"/>
</dbReference>
<evidence type="ECO:0000313" key="1">
    <source>
        <dbReference type="EMBL" id="KFI17856.1"/>
    </source>
</evidence>
<organism evidence="1 2">
    <name type="scientific">Nitrosococcus oceani C-27</name>
    <dbReference type="NCBI Taxonomy" id="314279"/>
    <lineage>
        <taxon>Bacteria</taxon>
        <taxon>Pseudomonadati</taxon>
        <taxon>Pseudomonadota</taxon>
        <taxon>Gammaproteobacteria</taxon>
        <taxon>Chromatiales</taxon>
        <taxon>Chromatiaceae</taxon>
        <taxon>Nitrosococcus</taxon>
    </lineage>
</organism>
<dbReference type="EMBL" id="JPGN01000408">
    <property type="protein sequence ID" value="KFI17856.1"/>
    <property type="molecule type" value="Genomic_DNA"/>
</dbReference>
<comment type="caution">
    <text evidence="1">The sequence shown here is derived from an EMBL/GenBank/DDBJ whole genome shotgun (WGS) entry which is preliminary data.</text>
</comment>
<dbReference type="Gene3D" id="3.30.565.10">
    <property type="entry name" value="Histidine kinase-like ATPase, C-terminal domain"/>
    <property type="match status" value="1"/>
</dbReference>
<evidence type="ECO:0000313" key="2">
    <source>
        <dbReference type="Proteomes" id="UP000028839"/>
    </source>
</evidence>
<feature type="non-terminal residue" evidence="1">
    <location>
        <position position="83"/>
    </location>
</feature>
<dbReference type="AlphaFoldDB" id="A0A0E2YXZ5"/>
<accession>A0A0E2YXZ5</accession>